<dbReference type="Gene3D" id="3.50.50.60">
    <property type="entry name" value="FAD/NAD(P)-binding domain"/>
    <property type="match status" value="1"/>
</dbReference>
<sequence length="610" mass="64284">MRVHGHAIPRARHIGGSGSAERVDVVVVGGGSAGSVVAGRLVERGVGSVLVLEAGAPVHPWDVELRMPLGMYRAVGDPRYDWKYTSEEEPWLFRRKISLPRGKVLGGSSAINGMLYQRGHAADYDGWAAMTGEQGWDYSHLLPYFQRVEAALTPSAGPSRGRIGAHVLTPDPASSPLHEAFFEAARQAGHPVAADPNDVQDGVGRFEKAQHRGRRVTAADAYLSPHLRAGNRALRVQTRALVTRVVVECGRAVGVRYRVLDASGVPGPEQEVRAGEVVLAAGAFETPKLLLLSGIGPRDEVAAAGVASVHHLPGVGRDLQDHLGAFVQHRCSQPVSMTTIKHKPHLLAAAAQWLALGSGPGASTHIEAGGFLRTSPEQLVPEATVFFSSLVWPVAGMPVVEGHGYQLYAYPGRVTSRGSVTLRSADPAAMPVIRNNYLSTESDRQAWVRVLRAVREVLSQPAFEPYDGGEVVPGTHVVSDEELLAFVQRTARTGLHPTSTARMGMDDAAVLDPTTLSVHGVRGLRVVDASAIPLIPNGNSYAPVMVLAEKAADLISGATPPAPGVVPVAARALPGALPPLPDGTLAGDGSLADRHGLPVRPEVAGGQPAA</sequence>
<reference evidence="10 11" key="1">
    <citation type="submission" date="2018-03" db="EMBL/GenBank/DDBJ databases">
        <title>Genomic Encyclopedia of Archaeal and Bacterial Type Strains, Phase II (KMG-II): from individual species to whole genera.</title>
        <authorList>
            <person name="Goeker M."/>
        </authorList>
    </citation>
    <scope>NUCLEOTIDE SEQUENCE [LARGE SCALE GENOMIC DNA]</scope>
    <source>
        <strain evidence="10 11">DSM 44889</strain>
    </source>
</reference>
<organism evidence="10 11">
    <name type="scientific">Quadrisphaera granulorum</name>
    <dbReference type="NCBI Taxonomy" id="317664"/>
    <lineage>
        <taxon>Bacteria</taxon>
        <taxon>Bacillati</taxon>
        <taxon>Actinomycetota</taxon>
        <taxon>Actinomycetes</taxon>
        <taxon>Kineosporiales</taxon>
        <taxon>Kineosporiaceae</taxon>
        <taxon>Quadrisphaera</taxon>
    </lineage>
</organism>
<dbReference type="Pfam" id="PF00732">
    <property type="entry name" value="GMC_oxred_N"/>
    <property type="match status" value="1"/>
</dbReference>
<feature type="binding site" evidence="5">
    <location>
        <position position="104"/>
    </location>
    <ligand>
        <name>FAD</name>
        <dbReference type="ChEBI" id="CHEBI:57692"/>
    </ligand>
</feature>
<proteinExistence type="inferred from homology"/>
<dbReference type="EMBL" id="QGDQ01000001">
    <property type="protein sequence ID" value="PWJ56062.1"/>
    <property type="molecule type" value="Genomic_DNA"/>
</dbReference>
<protein>
    <submittedName>
        <fullName evidence="10">Choline dehydrogenase</fullName>
    </submittedName>
</protein>
<name>A0A316AEP3_9ACTN</name>
<comment type="caution">
    <text evidence="10">The sequence shown here is derived from an EMBL/GenBank/DDBJ whole genome shotgun (WGS) entry which is preliminary data.</text>
</comment>
<keyword evidence="11" id="KW-1185">Reference proteome</keyword>
<evidence type="ECO:0000256" key="4">
    <source>
        <dbReference type="ARBA" id="ARBA00022827"/>
    </source>
</evidence>
<dbReference type="Proteomes" id="UP000245469">
    <property type="component" value="Unassembled WGS sequence"/>
</dbReference>
<evidence type="ECO:0000313" key="11">
    <source>
        <dbReference type="Proteomes" id="UP000245469"/>
    </source>
</evidence>
<dbReference type="Gene3D" id="3.30.560.10">
    <property type="entry name" value="Glucose Oxidase, domain 3"/>
    <property type="match status" value="1"/>
</dbReference>
<feature type="binding site" evidence="5">
    <location>
        <position position="242"/>
    </location>
    <ligand>
        <name>FAD</name>
        <dbReference type="ChEBI" id="CHEBI:57692"/>
    </ligand>
</feature>
<feature type="domain" description="Glucose-methanol-choline oxidoreductase N-terminal" evidence="8">
    <location>
        <begin position="102"/>
        <end position="125"/>
    </location>
</feature>
<dbReference type="PIRSF" id="PIRSF000137">
    <property type="entry name" value="Alcohol_oxidase"/>
    <property type="match status" value="1"/>
</dbReference>
<comment type="cofactor">
    <cofactor evidence="1 5">
        <name>FAD</name>
        <dbReference type="ChEBI" id="CHEBI:57692"/>
    </cofactor>
</comment>
<gene>
    <name evidence="10" type="ORF">BXY45_10136</name>
</gene>
<dbReference type="RefSeq" id="WP_211319106.1">
    <property type="nucleotide sequence ID" value="NZ_QGDQ01000001.1"/>
</dbReference>
<dbReference type="InterPro" id="IPR036188">
    <property type="entry name" value="FAD/NAD-bd_sf"/>
</dbReference>
<feature type="domain" description="Glucose-methanol-choline oxidoreductase N-terminal" evidence="9">
    <location>
        <begin position="282"/>
        <end position="296"/>
    </location>
</feature>
<dbReference type="SUPFAM" id="SSF54373">
    <property type="entry name" value="FAD-linked reductases, C-terminal domain"/>
    <property type="match status" value="1"/>
</dbReference>
<dbReference type="InterPro" id="IPR007867">
    <property type="entry name" value="GMC_OxRtase_C"/>
</dbReference>
<keyword evidence="3 6" id="KW-0285">Flavoprotein</keyword>
<evidence type="ECO:0000259" key="9">
    <source>
        <dbReference type="PROSITE" id="PS00624"/>
    </source>
</evidence>
<accession>A0A316AEP3</accession>
<dbReference type="InterPro" id="IPR000172">
    <property type="entry name" value="GMC_OxRdtase_N"/>
</dbReference>
<dbReference type="InterPro" id="IPR012132">
    <property type="entry name" value="GMC_OxRdtase"/>
</dbReference>
<dbReference type="AlphaFoldDB" id="A0A316AEP3"/>
<comment type="similarity">
    <text evidence="2 6">Belongs to the GMC oxidoreductase family.</text>
</comment>
<dbReference type="SUPFAM" id="SSF51905">
    <property type="entry name" value="FAD/NAD(P)-binding domain"/>
    <property type="match status" value="1"/>
</dbReference>
<evidence type="ECO:0000313" key="10">
    <source>
        <dbReference type="EMBL" id="PWJ56062.1"/>
    </source>
</evidence>
<evidence type="ECO:0000256" key="1">
    <source>
        <dbReference type="ARBA" id="ARBA00001974"/>
    </source>
</evidence>
<dbReference type="GO" id="GO:0050660">
    <property type="term" value="F:flavin adenine dinucleotide binding"/>
    <property type="evidence" value="ECO:0007669"/>
    <property type="project" value="InterPro"/>
</dbReference>
<evidence type="ECO:0000256" key="6">
    <source>
        <dbReference type="RuleBase" id="RU003968"/>
    </source>
</evidence>
<feature type="region of interest" description="Disordered" evidence="7">
    <location>
        <begin position="580"/>
        <end position="610"/>
    </location>
</feature>
<dbReference type="PROSITE" id="PS00623">
    <property type="entry name" value="GMC_OXRED_1"/>
    <property type="match status" value="1"/>
</dbReference>
<dbReference type="GO" id="GO:0019285">
    <property type="term" value="P:glycine betaine biosynthetic process from choline"/>
    <property type="evidence" value="ECO:0007669"/>
    <property type="project" value="TreeGrafter"/>
</dbReference>
<dbReference type="Pfam" id="PF05199">
    <property type="entry name" value="GMC_oxred_C"/>
    <property type="match status" value="1"/>
</dbReference>
<evidence type="ECO:0000259" key="8">
    <source>
        <dbReference type="PROSITE" id="PS00623"/>
    </source>
</evidence>
<keyword evidence="4 5" id="KW-0274">FAD</keyword>
<dbReference type="PANTHER" id="PTHR11552:SF147">
    <property type="entry name" value="CHOLINE DEHYDROGENASE, MITOCHONDRIAL"/>
    <property type="match status" value="1"/>
</dbReference>
<evidence type="ECO:0000256" key="5">
    <source>
        <dbReference type="PIRSR" id="PIRSR000137-2"/>
    </source>
</evidence>
<dbReference type="PROSITE" id="PS00624">
    <property type="entry name" value="GMC_OXRED_2"/>
    <property type="match status" value="1"/>
</dbReference>
<dbReference type="GO" id="GO:0008812">
    <property type="term" value="F:choline dehydrogenase activity"/>
    <property type="evidence" value="ECO:0007669"/>
    <property type="project" value="TreeGrafter"/>
</dbReference>
<evidence type="ECO:0000256" key="7">
    <source>
        <dbReference type="SAM" id="MobiDB-lite"/>
    </source>
</evidence>
<dbReference type="GO" id="GO:0016020">
    <property type="term" value="C:membrane"/>
    <property type="evidence" value="ECO:0007669"/>
    <property type="project" value="TreeGrafter"/>
</dbReference>
<evidence type="ECO:0000256" key="3">
    <source>
        <dbReference type="ARBA" id="ARBA00022630"/>
    </source>
</evidence>
<evidence type="ECO:0000256" key="2">
    <source>
        <dbReference type="ARBA" id="ARBA00010790"/>
    </source>
</evidence>
<dbReference type="PANTHER" id="PTHR11552">
    <property type="entry name" value="GLUCOSE-METHANOL-CHOLINE GMC OXIDOREDUCTASE"/>
    <property type="match status" value="1"/>
</dbReference>